<keyword evidence="2" id="KW-1185">Reference proteome</keyword>
<organism evidence="1 2">
    <name type="scientific">Rhizodiscina lignyota</name>
    <dbReference type="NCBI Taxonomy" id="1504668"/>
    <lineage>
        <taxon>Eukaryota</taxon>
        <taxon>Fungi</taxon>
        <taxon>Dikarya</taxon>
        <taxon>Ascomycota</taxon>
        <taxon>Pezizomycotina</taxon>
        <taxon>Dothideomycetes</taxon>
        <taxon>Pleosporomycetidae</taxon>
        <taxon>Aulographales</taxon>
        <taxon>Rhizodiscinaceae</taxon>
        <taxon>Rhizodiscina</taxon>
    </lineage>
</organism>
<dbReference type="AlphaFoldDB" id="A0A9P4I7S5"/>
<comment type="caution">
    <text evidence="1">The sequence shown here is derived from an EMBL/GenBank/DDBJ whole genome shotgun (WGS) entry which is preliminary data.</text>
</comment>
<gene>
    <name evidence="1" type="ORF">NA57DRAFT_61190</name>
</gene>
<protein>
    <submittedName>
        <fullName evidence="1">Uncharacterized protein</fullName>
    </submittedName>
</protein>
<accession>A0A9P4I7S5</accession>
<sequence length="241" mass="26080">MANLLSLPAEMRLEIIRYVVGPGFARVGHVPNRLPNIARVCRQLRNETLQDLYLHWIPHLHLVRGFYAANTILSNWNAWQANTAPHLLSRLKRVFVTLVAHGQEQYNFELRLYSASLHVRLSSHSSIAPASWGALAPGFVAAAAAPANSWDGNTLIALANAVIAARGAMRASPIAPPNRGARGGSSINLTFQGDQASGGVRVRARVRGGHLSAMEEAEEVLGTPQGQAVPFMDIIRRAAGH</sequence>
<proteinExistence type="predicted"/>
<name>A0A9P4I7S5_9PEZI</name>
<reference evidence="1" key="1">
    <citation type="journal article" date="2020" name="Stud. Mycol.">
        <title>101 Dothideomycetes genomes: a test case for predicting lifestyles and emergence of pathogens.</title>
        <authorList>
            <person name="Haridas S."/>
            <person name="Albert R."/>
            <person name="Binder M."/>
            <person name="Bloem J."/>
            <person name="Labutti K."/>
            <person name="Salamov A."/>
            <person name="Andreopoulos B."/>
            <person name="Baker S."/>
            <person name="Barry K."/>
            <person name="Bills G."/>
            <person name="Bluhm B."/>
            <person name="Cannon C."/>
            <person name="Castanera R."/>
            <person name="Culley D."/>
            <person name="Daum C."/>
            <person name="Ezra D."/>
            <person name="Gonzalez J."/>
            <person name="Henrissat B."/>
            <person name="Kuo A."/>
            <person name="Liang C."/>
            <person name="Lipzen A."/>
            <person name="Lutzoni F."/>
            <person name="Magnuson J."/>
            <person name="Mondo S."/>
            <person name="Nolan M."/>
            <person name="Ohm R."/>
            <person name="Pangilinan J."/>
            <person name="Park H.-J."/>
            <person name="Ramirez L."/>
            <person name="Alfaro M."/>
            <person name="Sun H."/>
            <person name="Tritt A."/>
            <person name="Yoshinaga Y."/>
            <person name="Zwiers L.-H."/>
            <person name="Turgeon B."/>
            <person name="Goodwin S."/>
            <person name="Spatafora J."/>
            <person name="Crous P."/>
            <person name="Grigoriev I."/>
        </authorList>
    </citation>
    <scope>NUCLEOTIDE SEQUENCE</scope>
    <source>
        <strain evidence="1">CBS 133067</strain>
    </source>
</reference>
<evidence type="ECO:0000313" key="2">
    <source>
        <dbReference type="Proteomes" id="UP000799772"/>
    </source>
</evidence>
<dbReference type="EMBL" id="ML978136">
    <property type="protein sequence ID" value="KAF2093979.1"/>
    <property type="molecule type" value="Genomic_DNA"/>
</dbReference>
<dbReference type="Proteomes" id="UP000799772">
    <property type="component" value="Unassembled WGS sequence"/>
</dbReference>
<evidence type="ECO:0000313" key="1">
    <source>
        <dbReference type="EMBL" id="KAF2093979.1"/>
    </source>
</evidence>